<proteinExistence type="predicted"/>
<organism evidence="1 2">
    <name type="scientific">Racocetra persica</name>
    <dbReference type="NCBI Taxonomy" id="160502"/>
    <lineage>
        <taxon>Eukaryota</taxon>
        <taxon>Fungi</taxon>
        <taxon>Fungi incertae sedis</taxon>
        <taxon>Mucoromycota</taxon>
        <taxon>Glomeromycotina</taxon>
        <taxon>Glomeromycetes</taxon>
        <taxon>Diversisporales</taxon>
        <taxon>Gigasporaceae</taxon>
        <taxon>Racocetra</taxon>
    </lineage>
</organism>
<dbReference type="Proteomes" id="UP000789920">
    <property type="component" value="Unassembled WGS sequence"/>
</dbReference>
<gene>
    <name evidence="1" type="ORF">RPERSI_LOCUS31812</name>
</gene>
<evidence type="ECO:0000313" key="1">
    <source>
        <dbReference type="EMBL" id="CAG8841304.1"/>
    </source>
</evidence>
<accession>A0ACA9SIY9</accession>
<dbReference type="EMBL" id="CAJVQC010129891">
    <property type="protein sequence ID" value="CAG8841304.1"/>
    <property type="molecule type" value="Genomic_DNA"/>
</dbReference>
<feature type="non-terminal residue" evidence="1">
    <location>
        <position position="1"/>
    </location>
</feature>
<keyword evidence="2" id="KW-1185">Reference proteome</keyword>
<comment type="caution">
    <text evidence="1">The sequence shown here is derived from an EMBL/GenBank/DDBJ whole genome shotgun (WGS) entry which is preliminary data.</text>
</comment>
<name>A0ACA9SIY9_9GLOM</name>
<evidence type="ECO:0000313" key="2">
    <source>
        <dbReference type="Proteomes" id="UP000789920"/>
    </source>
</evidence>
<reference evidence="1" key="1">
    <citation type="submission" date="2021-06" db="EMBL/GenBank/DDBJ databases">
        <authorList>
            <person name="Kallberg Y."/>
            <person name="Tangrot J."/>
            <person name="Rosling A."/>
        </authorList>
    </citation>
    <scope>NUCLEOTIDE SEQUENCE</scope>
    <source>
        <strain evidence="1">MA461A</strain>
    </source>
</reference>
<protein>
    <submittedName>
        <fullName evidence="1">23553_t:CDS:1</fullName>
    </submittedName>
</protein>
<sequence>TYPYSKTLKEKMSNITLYEELYDAQFDLREERRIHQNQQEEI</sequence>